<feature type="transmembrane region" description="Helical" evidence="10">
    <location>
        <begin position="352"/>
        <end position="371"/>
    </location>
</feature>
<dbReference type="Gene3D" id="1.20.1530.20">
    <property type="match status" value="1"/>
</dbReference>
<dbReference type="PANTHER" id="PTHR43562:SF1">
    <property type="entry name" value="NA(+)_H(+) ANTIPORTER YJBQ-RELATED"/>
    <property type="match status" value="1"/>
</dbReference>
<dbReference type="PANTHER" id="PTHR43562">
    <property type="entry name" value="NAPA-TYPE SODIUM/HYDROGEN ANTIPORTER"/>
    <property type="match status" value="1"/>
</dbReference>
<feature type="transmembrane region" description="Helical" evidence="10">
    <location>
        <begin position="286"/>
        <end position="303"/>
    </location>
</feature>
<feature type="region of interest" description="Disordered" evidence="9">
    <location>
        <begin position="405"/>
        <end position="467"/>
    </location>
</feature>
<dbReference type="KEGG" id="cliz:G7Y31_10800"/>
<keyword evidence="13" id="KW-1185">Reference proteome</keyword>
<dbReference type="GO" id="GO:1902600">
    <property type="term" value="P:proton transmembrane transport"/>
    <property type="evidence" value="ECO:0007669"/>
    <property type="project" value="InterPro"/>
</dbReference>
<name>A0A7T0KFF0_9CORY</name>
<protein>
    <submittedName>
        <fullName evidence="12">Cation:proton antiporter</fullName>
    </submittedName>
</protein>
<feature type="transmembrane region" description="Helical" evidence="10">
    <location>
        <begin position="130"/>
        <end position="150"/>
    </location>
</feature>
<feature type="transmembrane region" description="Helical" evidence="10">
    <location>
        <begin position="49"/>
        <end position="68"/>
    </location>
</feature>
<evidence type="ECO:0000256" key="3">
    <source>
        <dbReference type="ARBA" id="ARBA00022448"/>
    </source>
</evidence>
<dbReference type="EMBL" id="CP064954">
    <property type="protein sequence ID" value="QPK78979.1"/>
    <property type="molecule type" value="Genomic_DNA"/>
</dbReference>
<feature type="transmembrane region" description="Helical" evidence="10">
    <location>
        <begin position="189"/>
        <end position="212"/>
    </location>
</feature>
<proteinExistence type="inferred from homology"/>
<evidence type="ECO:0000256" key="10">
    <source>
        <dbReference type="SAM" id="Phobius"/>
    </source>
</evidence>
<organism evidence="12 13">
    <name type="scientific">Corynebacterium lizhenjunii</name>
    <dbReference type="NCBI Taxonomy" id="2709394"/>
    <lineage>
        <taxon>Bacteria</taxon>
        <taxon>Bacillati</taxon>
        <taxon>Actinomycetota</taxon>
        <taxon>Actinomycetes</taxon>
        <taxon>Mycobacteriales</taxon>
        <taxon>Corynebacteriaceae</taxon>
        <taxon>Corynebacterium</taxon>
    </lineage>
</organism>
<evidence type="ECO:0000256" key="5">
    <source>
        <dbReference type="ARBA" id="ARBA00022692"/>
    </source>
</evidence>
<evidence type="ECO:0000256" key="6">
    <source>
        <dbReference type="ARBA" id="ARBA00022989"/>
    </source>
</evidence>
<keyword evidence="4" id="KW-0050">Antiport</keyword>
<evidence type="ECO:0000256" key="2">
    <source>
        <dbReference type="ARBA" id="ARBA00005551"/>
    </source>
</evidence>
<feature type="transmembrane region" description="Helical" evidence="10">
    <location>
        <begin position="103"/>
        <end position="124"/>
    </location>
</feature>
<keyword evidence="6 10" id="KW-1133">Transmembrane helix</keyword>
<gene>
    <name evidence="12" type="ORF">G7Y31_10800</name>
</gene>
<feature type="transmembrane region" description="Helical" evidence="10">
    <location>
        <begin position="233"/>
        <end position="266"/>
    </location>
</feature>
<dbReference type="Proteomes" id="UP000594681">
    <property type="component" value="Chromosome"/>
</dbReference>
<keyword evidence="7" id="KW-0406">Ion transport</keyword>
<feature type="domain" description="Cation/H+ exchanger transmembrane" evidence="11">
    <location>
        <begin position="33"/>
        <end position="398"/>
    </location>
</feature>
<keyword evidence="8 10" id="KW-0472">Membrane</keyword>
<sequence length="467" mass="49431">METLNLAETMVLAAGATEYTDSLVSFAWIMGAALLAPFVSYMTGNRMPAVALLIIFGMILGPSVLDLAHGDPGIGMLKELGVGALFLLAGFEINLSSLRSKEAATATSTWLICLVMCVAGAWLITKDIPLAIVMAIAVTSTALGTITPMLKQEKLLGTRVGDSVMIHGAIGEVAPITAMALLLGTRSTWATALILLAFLVIAVVVAVMPRAISMLVPWVKKAFISGAGSTNQTILRLIVLILAILMAVTAVFELDIVLGAFAAGIILNQIIPDEFHKGLENRLDVLFYSMLIPVFFVVSGMSIKWDVIVDNPLKVLGIPILILFTRGVPVFLRENVHHTGSDIETTRERAQVALYAATGLPIIVAVTTLAVHSGIMSEEMSSIFIAGGALTVAIFPLLASLVGEKPNEENSEETPDPDTHADAGEGAEGGKEEQEGVSASSAEQIERDAERAAEYAQQLRDGQQPSS</sequence>
<feature type="transmembrane region" description="Helical" evidence="10">
    <location>
        <begin position="74"/>
        <end position="91"/>
    </location>
</feature>
<evidence type="ECO:0000256" key="1">
    <source>
        <dbReference type="ARBA" id="ARBA00004141"/>
    </source>
</evidence>
<keyword evidence="5 10" id="KW-0812">Transmembrane</keyword>
<comment type="subcellular location">
    <subcellularLocation>
        <location evidence="1">Membrane</location>
        <topology evidence="1">Multi-pass membrane protein</topology>
    </subcellularLocation>
</comment>
<feature type="transmembrane region" description="Helical" evidence="10">
    <location>
        <begin position="23"/>
        <end position="42"/>
    </location>
</feature>
<evidence type="ECO:0000256" key="9">
    <source>
        <dbReference type="SAM" id="MobiDB-lite"/>
    </source>
</evidence>
<comment type="similarity">
    <text evidence="2">Belongs to the monovalent cation:proton antiporter 2 (CPA2) transporter (TC 2.A.37) family.</text>
</comment>
<feature type="transmembrane region" description="Helical" evidence="10">
    <location>
        <begin position="162"/>
        <end position="183"/>
    </location>
</feature>
<evidence type="ECO:0000259" key="11">
    <source>
        <dbReference type="Pfam" id="PF00999"/>
    </source>
</evidence>
<evidence type="ECO:0000256" key="8">
    <source>
        <dbReference type="ARBA" id="ARBA00023136"/>
    </source>
</evidence>
<feature type="compositionally biased region" description="Basic and acidic residues" evidence="9">
    <location>
        <begin position="444"/>
        <end position="453"/>
    </location>
</feature>
<dbReference type="AlphaFoldDB" id="A0A7T0KFF0"/>
<reference evidence="12 13" key="1">
    <citation type="submission" date="2020-11" db="EMBL/GenBank/DDBJ databases">
        <title>Corynebacterium sp. ZJ-599.</title>
        <authorList>
            <person name="Zhou J."/>
        </authorList>
    </citation>
    <scope>NUCLEOTIDE SEQUENCE [LARGE SCALE GENOMIC DNA]</scope>
    <source>
        <strain evidence="12 13">ZJ-599</strain>
    </source>
</reference>
<dbReference type="GO" id="GO:0015297">
    <property type="term" value="F:antiporter activity"/>
    <property type="evidence" value="ECO:0007669"/>
    <property type="project" value="UniProtKB-KW"/>
</dbReference>
<evidence type="ECO:0000256" key="4">
    <source>
        <dbReference type="ARBA" id="ARBA00022449"/>
    </source>
</evidence>
<dbReference type="InterPro" id="IPR006153">
    <property type="entry name" value="Cation/H_exchanger_TM"/>
</dbReference>
<dbReference type="RefSeq" id="WP_165007448.1">
    <property type="nucleotide sequence ID" value="NZ_CP064954.1"/>
</dbReference>
<dbReference type="Pfam" id="PF00999">
    <property type="entry name" value="Na_H_Exchanger"/>
    <property type="match status" value="1"/>
</dbReference>
<keyword evidence="3" id="KW-0813">Transport</keyword>
<evidence type="ECO:0000313" key="12">
    <source>
        <dbReference type="EMBL" id="QPK78979.1"/>
    </source>
</evidence>
<feature type="transmembrane region" description="Helical" evidence="10">
    <location>
        <begin position="315"/>
        <end position="332"/>
    </location>
</feature>
<accession>A0A7T0KFF0</accession>
<feature type="transmembrane region" description="Helical" evidence="10">
    <location>
        <begin position="383"/>
        <end position="402"/>
    </location>
</feature>
<feature type="compositionally biased region" description="Basic and acidic residues" evidence="9">
    <location>
        <begin position="417"/>
        <end position="434"/>
    </location>
</feature>
<dbReference type="InterPro" id="IPR038770">
    <property type="entry name" value="Na+/solute_symporter_sf"/>
</dbReference>
<evidence type="ECO:0000256" key="7">
    <source>
        <dbReference type="ARBA" id="ARBA00023065"/>
    </source>
</evidence>
<dbReference type="GO" id="GO:0016020">
    <property type="term" value="C:membrane"/>
    <property type="evidence" value="ECO:0007669"/>
    <property type="project" value="UniProtKB-SubCell"/>
</dbReference>
<evidence type="ECO:0000313" key="13">
    <source>
        <dbReference type="Proteomes" id="UP000594681"/>
    </source>
</evidence>